<evidence type="ECO:0000256" key="1">
    <source>
        <dbReference type="SAM" id="Phobius"/>
    </source>
</evidence>
<feature type="transmembrane region" description="Helical" evidence="1">
    <location>
        <begin position="123"/>
        <end position="145"/>
    </location>
</feature>
<feature type="transmembrane region" description="Helical" evidence="1">
    <location>
        <begin position="12"/>
        <end position="31"/>
    </location>
</feature>
<comment type="caution">
    <text evidence="3">The sequence shown here is derived from an EMBL/GenBank/DDBJ whole genome shotgun (WGS) entry which is preliminary data.</text>
</comment>
<dbReference type="OrthoDB" id="1645614at2"/>
<dbReference type="InterPro" id="IPR011642">
    <property type="entry name" value="Gate_dom"/>
</dbReference>
<keyword evidence="1" id="KW-1133">Transmembrane helix</keyword>
<dbReference type="EMBL" id="WXEX01000008">
    <property type="protein sequence ID" value="MZP43552.1"/>
    <property type="molecule type" value="Genomic_DNA"/>
</dbReference>
<reference evidence="3 4" key="1">
    <citation type="submission" date="2020-01" db="EMBL/GenBank/DDBJ databases">
        <title>Whole genome sequence of Heliobacterium gestii DSM 11169.</title>
        <authorList>
            <person name="Kyndt J.A."/>
            <person name="Meyer T.E."/>
        </authorList>
    </citation>
    <scope>NUCLEOTIDE SEQUENCE [LARGE SCALE GENOMIC DNA]</scope>
    <source>
        <strain evidence="3 4">DSM 11169</strain>
    </source>
</reference>
<evidence type="ECO:0000259" key="2">
    <source>
        <dbReference type="Pfam" id="PF07670"/>
    </source>
</evidence>
<feature type="domain" description="Nucleoside transporter/FeoB GTPase Gate" evidence="2">
    <location>
        <begin position="45"/>
        <end position="147"/>
    </location>
</feature>
<evidence type="ECO:0000313" key="3">
    <source>
        <dbReference type="EMBL" id="MZP43552.1"/>
    </source>
</evidence>
<feature type="transmembrane region" description="Helical" evidence="1">
    <location>
        <begin position="295"/>
        <end position="316"/>
    </location>
</feature>
<feature type="transmembrane region" description="Helical" evidence="1">
    <location>
        <begin position="323"/>
        <end position="343"/>
    </location>
</feature>
<proteinExistence type="predicted"/>
<evidence type="ECO:0000313" key="4">
    <source>
        <dbReference type="Proteomes" id="UP000471031"/>
    </source>
</evidence>
<feature type="transmembrane region" description="Helical" evidence="1">
    <location>
        <begin position="363"/>
        <end position="386"/>
    </location>
</feature>
<dbReference type="Proteomes" id="UP000471031">
    <property type="component" value="Unassembled WGS sequence"/>
</dbReference>
<name>A0A845LA78_HELGE</name>
<gene>
    <name evidence="3" type="ORF">GTO89_10920</name>
</gene>
<dbReference type="AlphaFoldDB" id="A0A845LA78"/>
<sequence length="394" mass="41843">MVSLVPLVPGPLILTVFFLLLTPFMVFYPAVSLSAAREGLQLWLTVLLPALFPFLVVAELILALGLPRLVGAVLEPLMRPLFRLPGAAAVVVAVGFTTGFPVGAIMTAQLIREGMLTAAEGERLVLFTNNASPLFMLGAVGAGMYGSAEVGLLLAVSHYGANLLVGLISARLSPEGRSSVSLPFRYRWKAEWRIFLTQSVPAGETLGAAIGKGMHSILIIGGYAIFFVVAFRLLSAGGLLAPALALLERALPALQASPELAPGLLSGTLEMSIGCQQIAVAQAPLSQRLCTTALILSWSGLSILSQVAACLAGTGVRMSRYILARLAQSLLSMAIVSLWLPYIPTSLASANIPPILGIRLWPFWPGFSGTVYLILACLLALWTFALRQKGWRQK</sequence>
<dbReference type="Pfam" id="PF07670">
    <property type="entry name" value="Gate"/>
    <property type="match status" value="1"/>
</dbReference>
<feature type="transmembrane region" description="Helical" evidence="1">
    <location>
        <begin position="217"/>
        <end position="241"/>
    </location>
</feature>
<feature type="transmembrane region" description="Helical" evidence="1">
    <location>
        <begin position="151"/>
        <end position="170"/>
    </location>
</feature>
<feature type="transmembrane region" description="Helical" evidence="1">
    <location>
        <begin position="86"/>
        <end position="111"/>
    </location>
</feature>
<protein>
    <submittedName>
        <fullName evidence="3">Sporulation integral membrane protein YlbJ</fullName>
    </submittedName>
</protein>
<feature type="transmembrane region" description="Helical" evidence="1">
    <location>
        <begin position="43"/>
        <end position="66"/>
    </location>
</feature>
<organism evidence="3 4">
    <name type="scientific">Heliomicrobium gestii</name>
    <name type="common">Heliobacterium gestii</name>
    <dbReference type="NCBI Taxonomy" id="2699"/>
    <lineage>
        <taxon>Bacteria</taxon>
        <taxon>Bacillati</taxon>
        <taxon>Bacillota</taxon>
        <taxon>Clostridia</taxon>
        <taxon>Eubacteriales</taxon>
        <taxon>Heliobacteriaceae</taxon>
        <taxon>Heliomicrobium</taxon>
    </lineage>
</organism>
<keyword evidence="4" id="KW-1185">Reference proteome</keyword>
<keyword evidence="1" id="KW-0812">Transmembrane</keyword>
<keyword evidence="1" id="KW-0472">Membrane</keyword>
<dbReference type="RefSeq" id="WP_161262109.1">
    <property type="nucleotide sequence ID" value="NZ_JAFBDC010000007.1"/>
</dbReference>
<accession>A0A845LA78</accession>